<dbReference type="NCBIfam" id="TIGR00236">
    <property type="entry name" value="wecB"/>
    <property type="match status" value="1"/>
</dbReference>
<evidence type="ECO:0000256" key="1">
    <source>
        <dbReference type="ARBA" id="ARBA00023235"/>
    </source>
</evidence>
<gene>
    <name evidence="6" type="ORF">EKO23_19715</name>
</gene>
<dbReference type="Proteomes" id="UP000295198">
    <property type="component" value="Unassembled WGS sequence"/>
</dbReference>
<feature type="domain" description="UDP-N-acetylglucosamine 2-epimerase" evidence="5">
    <location>
        <begin position="23"/>
        <end position="365"/>
    </location>
</feature>
<name>A0A4Q4Z7N1_9ACTN</name>
<organism evidence="6 7">
    <name type="scientific">Nocardioides guangzhouensis</name>
    <dbReference type="NCBI Taxonomy" id="2497878"/>
    <lineage>
        <taxon>Bacteria</taxon>
        <taxon>Bacillati</taxon>
        <taxon>Actinomycetota</taxon>
        <taxon>Actinomycetes</taxon>
        <taxon>Propionibacteriales</taxon>
        <taxon>Nocardioidaceae</taxon>
        <taxon>Nocardioides</taxon>
    </lineage>
</organism>
<comment type="caution">
    <text evidence="6">The sequence shown here is derived from an EMBL/GenBank/DDBJ whole genome shotgun (WGS) entry which is preliminary data.</text>
</comment>
<evidence type="ECO:0000256" key="3">
    <source>
        <dbReference type="ARBA" id="ARBA00038858"/>
    </source>
</evidence>
<protein>
    <recommendedName>
        <fullName evidence="3">UDP-N-acetylglucosamine 2-epimerase (non-hydrolyzing)</fullName>
        <ecNumber evidence="3">5.1.3.14</ecNumber>
    </recommendedName>
</protein>
<dbReference type="EC" id="5.1.3.14" evidence="3"/>
<dbReference type="InterPro" id="IPR003331">
    <property type="entry name" value="UDP_GlcNAc_Epimerase_2_dom"/>
</dbReference>
<comment type="similarity">
    <text evidence="2 4">Belongs to the UDP-N-acetylglucosamine 2-epimerase family.</text>
</comment>
<evidence type="ECO:0000313" key="6">
    <source>
        <dbReference type="EMBL" id="RYP83161.1"/>
    </source>
</evidence>
<dbReference type="AlphaFoldDB" id="A0A4Q4Z7N1"/>
<dbReference type="EMBL" id="SDKM01000036">
    <property type="protein sequence ID" value="RYP83161.1"/>
    <property type="molecule type" value="Genomic_DNA"/>
</dbReference>
<evidence type="ECO:0000256" key="2">
    <source>
        <dbReference type="ARBA" id="ARBA00038209"/>
    </source>
</evidence>
<dbReference type="SUPFAM" id="SSF53756">
    <property type="entry name" value="UDP-Glycosyltransferase/glycogen phosphorylase"/>
    <property type="match status" value="1"/>
</dbReference>
<dbReference type="Pfam" id="PF02350">
    <property type="entry name" value="Epimerase_2"/>
    <property type="match status" value="1"/>
</dbReference>
<keyword evidence="1 4" id="KW-0413">Isomerase</keyword>
<dbReference type="RefSeq" id="WP_134719894.1">
    <property type="nucleotide sequence ID" value="NZ_SDKM01000036.1"/>
</dbReference>
<proteinExistence type="inferred from homology"/>
<evidence type="ECO:0000256" key="4">
    <source>
        <dbReference type="RuleBase" id="RU003513"/>
    </source>
</evidence>
<dbReference type="InterPro" id="IPR029767">
    <property type="entry name" value="WecB-like"/>
</dbReference>
<reference evidence="6 7" key="1">
    <citation type="submission" date="2019-01" db="EMBL/GenBank/DDBJ databases">
        <title>Nocardioides guangzhouensis sp. nov., an actinobacterium isolated from soil.</title>
        <authorList>
            <person name="Fu Y."/>
            <person name="Cai Y."/>
            <person name="Lin Z."/>
            <person name="Chen P."/>
        </authorList>
    </citation>
    <scope>NUCLEOTIDE SEQUENCE [LARGE SCALE GENOMIC DNA]</scope>
    <source>
        <strain evidence="6 7">130</strain>
    </source>
</reference>
<dbReference type="OrthoDB" id="9803238at2"/>
<dbReference type="GO" id="GO:0008761">
    <property type="term" value="F:UDP-N-acetylglucosamine 2-epimerase activity"/>
    <property type="evidence" value="ECO:0007669"/>
    <property type="project" value="UniProtKB-EC"/>
</dbReference>
<dbReference type="PANTHER" id="PTHR43174:SF2">
    <property type="entry name" value="UDP-N-ACETYLGLUCOSAMINE 2-EPIMERASE"/>
    <property type="match status" value="1"/>
</dbReference>
<sequence length="394" mass="42968">MRRVISVYGTRPEAIKMAPLVSALNDDPDIEHLVAVSGQHRHMLDQVNRHFGIVPDHDLDIIRESQGLSDIFTRTMEGLTPVLESFRPEALIVQGDTSTSTAAALAAFYSKVPVIHVEAGLRSRDLRSPFPEEGNRRLTAQVTALHLAPTQTSRENLLEEGTDPTSIAVTGNTVIDALLEVVKHRVPFEDDHLAEIVGSQQPIVLVTLHRRENQGEGMHSAARAIGRVARRHPSWQFVFPVHRSPSVRAAVLPGLQGIDNVLLIEPLDYGQFTHLLSACQLVLTDSGGIQEEAPALGKPVLVLRDTTERPEAVVAGTVKLVGTDEHRLFEEADRLITDSTAYATMANAVNPYGDGRATRRCAAAVRQLLDLGRREPDFAPDLLGRSGLLGASRA</sequence>
<keyword evidence="7" id="KW-1185">Reference proteome</keyword>
<dbReference type="Gene3D" id="3.40.50.2000">
    <property type="entry name" value="Glycogen Phosphorylase B"/>
    <property type="match status" value="2"/>
</dbReference>
<evidence type="ECO:0000259" key="5">
    <source>
        <dbReference type="Pfam" id="PF02350"/>
    </source>
</evidence>
<dbReference type="PANTHER" id="PTHR43174">
    <property type="entry name" value="UDP-N-ACETYLGLUCOSAMINE 2-EPIMERASE"/>
    <property type="match status" value="1"/>
</dbReference>
<accession>A0A4Q4Z7N1</accession>
<evidence type="ECO:0000313" key="7">
    <source>
        <dbReference type="Proteomes" id="UP000295198"/>
    </source>
</evidence>
<dbReference type="CDD" id="cd03786">
    <property type="entry name" value="GTB_UDP-GlcNAc_2-Epimerase"/>
    <property type="match status" value="1"/>
</dbReference>